<evidence type="ECO:0000313" key="1">
    <source>
        <dbReference type="EMBL" id="JAD52235.1"/>
    </source>
</evidence>
<proteinExistence type="predicted"/>
<dbReference type="EMBL" id="GBRH01245660">
    <property type="protein sequence ID" value="JAD52235.1"/>
    <property type="molecule type" value="Transcribed_RNA"/>
</dbReference>
<accession>A0A0A9ATJ6</accession>
<sequence length="46" mass="5327">MLSSHDFLPVKQLAEPMFNLLLLLRIVLCGTSISQSRQMLFEFPDF</sequence>
<reference evidence="1" key="1">
    <citation type="submission" date="2014-09" db="EMBL/GenBank/DDBJ databases">
        <authorList>
            <person name="Magalhaes I.L.F."/>
            <person name="Oliveira U."/>
            <person name="Santos F.R."/>
            <person name="Vidigal T.H.D.A."/>
            <person name="Brescovit A.D."/>
            <person name="Santos A.J."/>
        </authorList>
    </citation>
    <scope>NUCLEOTIDE SEQUENCE</scope>
    <source>
        <tissue evidence="1">Shoot tissue taken approximately 20 cm above the soil surface</tissue>
    </source>
</reference>
<organism evidence="1">
    <name type="scientific">Arundo donax</name>
    <name type="common">Giant reed</name>
    <name type="synonym">Donax arundinaceus</name>
    <dbReference type="NCBI Taxonomy" id="35708"/>
    <lineage>
        <taxon>Eukaryota</taxon>
        <taxon>Viridiplantae</taxon>
        <taxon>Streptophyta</taxon>
        <taxon>Embryophyta</taxon>
        <taxon>Tracheophyta</taxon>
        <taxon>Spermatophyta</taxon>
        <taxon>Magnoliopsida</taxon>
        <taxon>Liliopsida</taxon>
        <taxon>Poales</taxon>
        <taxon>Poaceae</taxon>
        <taxon>PACMAD clade</taxon>
        <taxon>Arundinoideae</taxon>
        <taxon>Arundineae</taxon>
        <taxon>Arundo</taxon>
    </lineage>
</organism>
<protein>
    <submittedName>
        <fullName evidence="1">Uncharacterized protein</fullName>
    </submittedName>
</protein>
<reference evidence="1" key="2">
    <citation type="journal article" date="2015" name="Data Brief">
        <title>Shoot transcriptome of the giant reed, Arundo donax.</title>
        <authorList>
            <person name="Barrero R.A."/>
            <person name="Guerrero F.D."/>
            <person name="Moolhuijzen P."/>
            <person name="Goolsby J.A."/>
            <person name="Tidwell J."/>
            <person name="Bellgard S.E."/>
            <person name="Bellgard M.I."/>
        </authorList>
    </citation>
    <scope>NUCLEOTIDE SEQUENCE</scope>
    <source>
        <tissue evidence="1">Shoot tissue taken approximately 20 cm above the soil surface</tissue>
    </source>
</reference>
<name>A0A0A9ATJ6_ARUDO</name>
<dbReference type="AlphaFoldDB" id="A0A0A9ATJ6"/>